<dbReference type="InterPro" id="IPR055354">
    <property type="entry name" value="DUF7507"/>
</dbReference>
<feature type="domain" description="DUF7507" evidence="1">
    <location>
        <begin position="1352"/>
        <end position="1453"/>
    </location>
</feature>
<dbReference type="Proteomes" id="UP000661715">
    <property type="component" value="Unassembled WGS sequence"/>
</dbReference>
<dbReference type="RefSeq" id="WP_188221408.1">
    <property type="nucleotide sequence ID" value="NZ_NASZ01000026.1"/>
</dbReference>
<feature type="domain" description="DUF7507" evidence="1">
    <location>
        <begin position="1836"/>
        <end position="1937"/>
    </location>
</feature>
<proteinExistence type="predicted"/>
<feature type="domain" description="DUF7507" evidence="1">
    <location>
        <begin position="878"/>
        <end position="976"/>
    </location>
</feature>
<dbReference type="InterPro" id="IPR051172">
    <property type="entry name" value="Chlamydia_OmcB"/>
</dbReference>
<evidence type="ECO:0000259" key="1">
    <source>
        <dbReference type="Pfam" id="PF24346"/>
    </source>
</evidence>
<gene>
    <name evidence="2" type="ORF">B6A10_14370</name>
</gene>
<dbReference type="PANTHER" id="PTHR34819">
    <property type="entry name" value="LARGE CYSTEINE-RICH PERIPLASMIC PROTEIN OMCB"/>
    <property type="match status" value="1"/>
</dbReference>
<protein>
    <recommendedName>
        <fullName evidence="1">DUF7507 domain-containing protein</fullName>
    </recommendedName>
</protein>
<feature type="domain" description="DUF7507" evidence="1">
    <location>
        <begin position="1116"/>
        <end position="1214"/>
    </location>
</feature>
<dbReference type="Gene3D" id="2.60.40.10">
    <property type="entry name" value="Immunoglobulins"/>
    <property type="match status" value="1"/>
</dbReference>
<accession>A0ABR7UTV8</accession>
<comment type="caution">
    <text evidence="2">The sequence shown here is derived from an EMBL/GenBank/DDBJ whole genome shotgun (WGS) entry which is preliminary data.</text>
</comment>
<feature type="domain" description="DUF7507" evidence="1">
    <location>
        <begin position="745"/>
        <end position="847"/>
    </location>
</feature>
<name>A0ABR7UTV8_9FLAO</name>
<feature type="domain" description="DUF7507" evidence="1">
    <location>
        <begin position="995"/>
        <end position="1095"/>
    </location>
</feature>
<evidence type="ECO:0000313" key="2">
    <source>
        <dbReference type="EMBL" id="MBD0726361.1"/>
    </source>
</evidence>
<dbReference type="SMART" id="SM00710">
    <property type="entry name" value="PbH1"/>
    <property type="match status" value="8"/>
</dbReference>
<dbReference type="InterPro" id="IPR006626">
    <property type="entry name" value="PbH1"/>
</dbReference>
<dbReference type="EMBL" id="NASZ01000026">
    <property type="protein sequence ID" value="MBD0726361.1"/>
    <property type="molecule type" value="Genomic_DNA"/>
</dbReference>
<reference evidence="2 3" key="1">
    <citation type="journal article" date="2020" name="Microbiol. Res.">
        <title>Flavobacterium pokkalii sp. nov., a novel plant growth promoting native rhizobacteria isolated from pokkali rice grown in coastal saline affected agricultural regions of southern India, Kerala.</title>
        <authorList>
            <person name="Menon R.R."/>
            <person name="Kumari S."/>
            <person name="Viver T."/>
            <person name="Rameshkumar N."/>
        </authorList>
    </citation>
    <scope>NUCLEOTIDE SEQUENCE [LARGE SCALE GENOMIC DNA]</scope>
    <source>
        <strain evidence="2 3">L1I52</strain>
    </source>
</reference>
<dbReference type="NCBIfam" id="TIGR01451">
    <property type="entry name" value="B_ant_repeat"/>
    <property type="match status" value="12"/>
</dbReference>
<organism evidence="2 3">
    <name type="scientific">Flavobacterium pokkalii</name>
    <dbReference type="NCBI Taxonomy" id="1940408"/>
    <lineage>
        <taxon>Bacteria</taxon>
        <taxon>Pseudomonadati</taxon>
        <taxon>Bacteroidota</taxon>
        <taxon>Flavobacteriia</taxon>
        <taxon>Flavobacteriales</taxon>
        <taxon>Flavobacteriaceae</taxon>
        <taxon>Flavobacterium</taxon>
    </lineage>
</organism>
<feature type="domain" description="DUF7507" evidence="1">
    <location>
        <begin position="1957"/>
        <end position="2059"/>
    </location>
</feature>
<dbReference type="InterPro" id="IPR013783">
    <property type="entry name" value="Ig-like_fold"/>
</dbReference>
<dbReference type="Pfam" id="PF24346">
    <property type="entry name" value="DUF7507"/>
    <property type="match status" value="12"/>
</dbReference>
<feature type="domain" description="DUF7507" evidence="1">
    <location>
        <begin position="2091"/>
        <end position="2183"/>
    </location>
</feature>
<feature type="domain" description="DUF7507" evidence="1">
    <location>
        <begin position="1234"/>
        <end position="1332"/>
    </location>
</feature>
<sequence length="2305" mass="238402">MRNNYFNLLNNKLIKTLQLTAKFNMLALFLGFLILSFNSYGQNNADDPVPFVSSNFANLSVSENTTAVLCVGCGVSNEANLIDADLTNYATASTGVLSVGVVNSLRVTDGTLNKSYVPGTFTGFKIGTGSQLLSLDLLNGITIRTYLDGVLQETNSGNGLLSLSLLSGTNENLVGFNTLKSFDAVEIVLNGTVSLLSATNVFYAVIKEYSAGPDLVCNTVTKMSFPTYPVTIDQANTGFSGLLSAGSVSNTENAISADDSDYATINFTVGALANASIAIKDQVTNYPAGTYAGVEIENTGLLDLSVLGNIVVSTYLDGILKEQFSGNNLLANVGLLPAAGRFKLGFVSSQSFDEVKLTINQTVGLSLATTRVYGAVFEKFCAGPDLACNTQTPMTAPTYPVYVNNANSGINGLVCALCTVTNQDNLIDADLTNYASVNLAVGVGTSGSLSVKNQITDYPAGTFAGYTIENPALLNVGALDSVIITTYLNGIQQETKTGNGPLVSVGTDLLVSTGKQTLGFVSTMPFDEVKITFQNTVSVNLGEVKVYNSVFQKLCEPVVECNKTYTWTNPDFPVIIDTDHSGVEGVACVSCAVTNTNNLLTADETDYANITLVAGVVGSGSVAVKDQLFTYPKGTFAGFVIDDLGTLAQVNLFQSLQISTYNDGILQESQSAGQLIDLSLLGLDVLGSVPGAYNVGFKATLPFDEIRLTLNSVASVINSINVYGAFVDTSESDGGDGSTLNCNASSISVLKEGTYVDANSDGKVNPGDRIDYTFEVKNTGFKTVSNVTLTDDNATVSGGPIASLEPGASDTTTFTATYAITQADIDKGVVYNLATANAISILGTPLTATSTDPTPCTTCPVNPDCPDCTATEVLQTDGIALVKTAVVSGTGVKGDVITYTFTVTNTGNTTLTNVVVTDPMTGLVISGGSIASLAPGATNSTIIGTYIITQADIDAGKVSNQATVTAKDPFGNVITDLSGTSVTTDDSTETPVTQNPSIALVKTASVSGLGGLGDTVTYTFAVTNTGNTTLTNVVITDPLPDLVINGSPIASLAPGATSLAITGTYSIKQTDLDAGKVSNQATVTAKDPQNNDVTDLSGTTILTDDTTETPVGARSTIALVKTASVGGSGGLGDIITYTFAVTNTGTTTLTNVVVTDPMVGLIITGNPVASIAPGITDSSITGTYVITQADIDAGQVVNSALVTAKDPSNNDVTDISGTTIGTNDNTITPITQNSTITLVKTASVGGSGGVGDVITYTFTIHNTGNTTLKNILVSDPMPGLLLTSNLIASLAPDADTTITGTYVITQADVDAGKVSNQATVTAKDPQNNNVTDLSGTSEITNDPTEVTFTKSASIAFVKTGVYKGNATKAKVGDKITYTFTVTNTGNVTIKNVTINDTKLGITNLVVSPSTLAPLASGVATMDYTITQADIDAGKVTNTATATGKDPQNIDVTDTSGTAVDNDTSTETIIPKSASLAFVKTGVYNGNATKAQVGDKITYTFTVTNTGNVTVKNIVINDAKLGVSNLSLIPATLAPAATGVVTQDYTITQSDINAGKVTNSAIAIGKDPQDIDVQDVSGTTVSNDISTETILPKSASIAFVKTGVYNGDATKAKVGDKITYTFTVTNTGNVTIDNIAIIDVKLGITNLVLVPSTLAPSASGQITQDYEITQADIDAGKVTNTATATGKDPQGVNVFDISGTTVNNDTSTETTLPESSSIAVMKTATISGTGTGLLGETVNYTFTVKNTGNTTLTNVVVTDPMTGIILTGNPIASLAPDAISTAIAGTYVITQNDIDEGKISNQATVTAKDPQNNDVTDMSGTTLTTDDTTDTPLTQSSSIALMKTAVISGTGTGLLGETITYTFAVKNTGNTTLTNVVVTDPMSGLTLTGSPIASLAPGITSTAITGTYVITQDDVDDGKVSNQATVTAKDPKDNTVTDLSGTTLTTDDITETPVAHNSSIALVKTAVYNGNATKAQVGDTISYTFSVTNTGNTNLINIVVMDPMAGLILTGSPIVSLSPGVTNSGITGVYTITQADIEAGKVSNQATVTALDPDNNPVSDLSGTAIDNDAITETGLPQSPKIALILKGEFQDENQDGQAQIGETILYTYTIMNMGDVPLSNVWIKDQLAGLDENSGTIDMPIGAMDTTTFSASYSITQEDIIAGHVMNQATVYGTSPLGVVVQDLSDDDSPLEDDSTVIGVEGCVVEVFNAVSPNEGSGYERILYIRGLDCYPNNSVQVFDRWGVKVFEVDGYDNNAKAFRGISEGRATVSQSKALPSGTYYYVLKYVDPNSGEAHDKAGYLHLIN</sequence>
<feature type="domain" description="DUF7507" evidence="1">
    <location>
        <begin position="1473"/>
        <end position="1574"/>
    </location>
</feature>
<evidence type="ECO:0000313" key="3">
    <source>
        <dbReference type="Proteomes" id="UP000661715"/>
    </source>
</evidence>
<dbReference type="InterPro" id="IPR047589">
    <property type="entry name" value="DUF11_rpt"/>
</dbReference>
<feature type="domain" description="DUF7507" evidence="1">
    <location>
        <begin position="1594"/>
        <end position="1694"/>
    </location>
</feature>
<feature type="domain" description="DUF7507" evidence="1">
    <location>
        <begin position="1715"/>
        <end position="1816"/>
    </location>
</feature>
<dbReference type="PANTHER" id="PTHR34819:SF3">
    <property type="entry name" value="CELL SURFACE PROTEIN"/>
    <property type="match status" value="1"/>
</dbReference>
<dbReference type="Pfam" id="PF13585">
    <property type="entry name" value="CHU_C"/>
    <property type="match status" value="1"/>
</dbReference>
<keyword evidence="3" id="KW-1185">Reference proteome</keyword>